<feature type="transmembrane region" description="Helical" evidence="2">
    <location>
        <begin position="76"/>
        <end position="97"/>
    </location>
</feature>
<dbReference type="STRING" id="298654.FraEuI1c_6292"/>
<accession>E3J4L2</accession>
<reference evidence="3 4" key="1">
    <citation type="submission" date="2010-10" db="EMBL/GenBank/DDBJ databases">
        <title>Complete sequence of Frankia sp. EuI1c.</title>
        <authorList>
            <consortium name="US DOE Joint Genome Institute"/>
            <person name="Lucas S."/>
            <person name="Copeland A."/>
            <person name="Lapidus A."/>
            <person name="Cheng J.-F."/>
            <person name="Bruce D."/>
            <person name="Goodwin L."/>
            <person name="Pitluck S."/>
            <person name="Chertkov O."/>
            <person name="Detter J.C."/>
            <person name="Han C."/>
            <person name="Tapia R."/>
            <person name="Land M."/>
            <person name="Hauser L."/>
            <person name="Jeffries C."/>
            <person name="Kyrpides N."/>
            <person name="Ivanova N."/>
            <person name="Mikhailova N."/>
            <person name="Beauchemin N."/>
            <person name="Sen A."/>
            <person name="Sur S.A."/>
            <person name="Gtari M."/>
            <person name="Wall L."/>
            <person name="Tisa L."/>
            <person name="Woyke T."/>
        </authorList>
    </citation>
    <scope>NUCLEOTIDE SEQUENCE [LARGE SCALE GENOMIC DNA]</scope>
    <source>
        <strain evidence="4">DSM 45817 / CECT 9037 / EuI1c</strain>
    </source>
</reference>
<evidence type="ECO:0000313" key="4">
    <source>
        <dbReference type="Proteomes" id="UP000002484"/>
    </source>
</evidence>
<proteinExistence type="predicted"/>
<evidence type="ECO:0000313" key="3">
    <source>
        <dbReference type="EMBL" id="ADP84276.1"/>
    </source>
</evidence>
<dbReference type="AlphaFoldDB" id="E3J4L2"/>
<gene>
    <name evidence="3" type="ordered locus">FraEuI1c_6292</name>
</gene>
<organism evidence="3 4">
    <name type="scientific">Pseudofrankia inefficax (strain DSM 45817 / CECT 9037 / DDB 130130 / EuI1c)</name>
    <name type="common">Frankia inefficax</name>
    <dbReference type="NCBI Taxonomy" id="298654"/>
    <lineage>
        <taxon>Bacteria</taxon>
        <taxon>Bacillati</taxon>
        <taxon>Actinomycetota</taxon>
        <taxon>Actinomycetes</taxon>
        <taxon>Frankiales</taxon>
        <taxon>Frankiaceae</taxon>
        <taxon>Pseudofrankia</taxon>
    </lineage>
</organism>
<feature type="compositionally biased region" description="Basic and acidic residues" evidence="1">
    <location>
        <begin position="1"/>
        <end position="11"/>
    </location>
</feature>
<protein>
    <recommendedName>
        <fullName evidence="5">DUF4229 domain-containing protein</fullName>
    </recommendedName>
</protein>
<evidence type="ECO:0000256" key="1">
    <source>
        <dbReference type="SAM" id="MobiDB-lite"/>
    </source>
</evidence>
<feature type="region of interest" description="Disordered" evidence="1">
    <location>
        <begin position="130"/>
        <end position="150"/>
    </location>
</feature>
<feature type="region of interest" description="Disordered" evidence="1">
    <location>
        <begin position="1"/>
        <end position="62"/>
    </location>
</feature>
<name>E3J4L2_PSEI1</name>
<keyword evidence="2" id="KW-1133">Transmembrane helix</keyword>
<dbReference type="HOGENOM" id="CLU_1737887_0_0_11"/>
<dbReference type="EMBL" id="CP002299">
    <property type="protein sequence ID" value="ADP84276.1"/>
    <property type="molecule type" value="Genomic_DNA"/>
</dbReference>
<evidence type="ECO:0000256" key="2">
    <source>
        <dbReference type="SAM" id="Phobius"/>
    </source>
</evidence>
<dbReference type="Proteomes" id="UP000002484">
    <property type="component" value="Chromosome"/>
</dbReference>
<keyword evidence="2" id="KW-0812">Transmembrane</keyword>
<dbReference type="InParanoid" id="E3J4L2"/>
<evidence type="ECO:0008006" key="5">
    <source>
        <dbReference type="Google" id="ProtNLM"/>
    </source>
</evidence>
<keyword evidence="2" id="KW-0472">Membrane</keyword>
<feature type="compositionally biased region" description="Low complexity" evidence="1">
    <location>
        <begin position="12"/>
        <end position="40"/>
    </location>
</feature>
<dbReference type="KEGG" id="fri:FraEuI1c_6292"/>
<sequence length="150" mass="15558">MARGRGDRADKAATPTGAKGTPATKATPTKVTPTKVTPAKVKVKQTKVAPPPGKAGSGGLFGKRPKRELEEFDLRAALPFFLARIGIFLVIAVVLWLAAGLPLVLAVLLGLIGGALAGYPLARMQKQAARVEGSTPAPPVKPVKPPKARK</sequence>
<keyword evidence="4" id="KW-1185">Reference proteome</keyword>
<feature type="transmembrane region" description="Helical" evidence="2">
    <location>
        <begin position="103"/>
        <end position="122"/>
    </location>
</feature>